<evidence type="ECO:0000256" key="2">
    <source>
        <dbReference type="SAM" id="MobiDB-lite"/>
    </source>
</evidence>
<dbReference type="Proteomes" id="UP000284403">
    <property type="component" value="Unassembled WGS sequence"/>
</dbReference>
<evidence type="ECO:0000313" key="3">
    <source>
        <dbReference type="EMBL" id="RNF04222.1"/>
    </source>
</evidence>
<feature type="coiled-coil region" evidence="1">
    <location>
        <begin position="397"/>
        <end position="424"/>
    </location>
</feature>
<keyword evidence="1" id="KW-0175">Coiled coil</keyword>
<evidence type="ECO:0000313" key="4">
    <source>
        <dbReference type="Proteomes" id="UP000284403"/>
    </source>
</evidence>
<keyword evidence="4" id="KW-1185">Reference proteome</keyword>
<feature type="coiled-coil region" evidence="1">
    <location>
        <begin position="458"/>
        <end position="545"/>
    </location>
</feature>
<dbReference type="OrthoDB" id="249237at2759"/>
<reference evidence="3 4" key="1">
    <citation type="journal article" date="2018" name="BMC Genomics">
        <title>Genomic comparison of Trypanosoma conorhini and Trypanosoma rangeli to Trypanosoma cruzi strains of high and low virulence.</title>
        <authorList>
            <person name="Bradwell K.R."/>
            <person name="Koparde V.N."/>
            <person name="Matveyev A.V."/>
            <person name="Serrano M.G."/>
            <person name="Alves J.M."/>
            <person name="Parikh H."/>
            <person name="Huang B."/>
            <person name="Lee V."/>
            <person name="Espinosa-Alvarez O."/>
            <person name="Ortiz P.A."/>
            <person name="Costa-Martins A.G."/>
            <person name="Teixeira M.M."/>
            <person name="Buck G.A."/>
        </authorList>
    </citation>
    <scope>NUCLEOTIDE SEQUENCE [LARGE SCALE GENOMIC DNA]</scope>
    <source>
        <strain evidence="3 4">025E</strain>
    </source>
</reference>
<gene>
    <name evidence="3" type="ORF">Tco025E_08209</name>
</gene>
<feature type="coiled-coil region" evidence="1">
    <location>
        <begin position="131"/>
        <end position="196"/>
    </location>
</feature>
<comment type="caution">
    <text evidence="3">The sequence shown here is derived from an EMBL/GenBank/DDBJ whole genome shotgun (WGS) entry which is preliminary data.</text>
</comment>
<dbReference type="GeneID" id="40321820"/>
<dbReference type="EMBL" id="MKKU01000687">
    <property type="protein sequence ID" value="RNF04222.1"/>
    <property type="molecule type" value="Genomic_DNA"/>
</dbReference>
<sequence>MSAAPAGGKIEFSPHRELAHLRQDLAVTREILTIVKEENERLCSVAEARTVEVARLNAELQEAKRLLQDQSHAHEVELARFQSGQAALEEELAESIAERKRLSELLHSVRGQVDGRLTALVEELQRQGEAVHGLSYRNKEYEREIERLNRTVKTDSSMAAELEEVQARYSKASAEVVRLQQQVAQYQLELSSTREKMQQPSDNSVDAPQKVLLREAVSLLTLYRQWLLEVRAALWEIEDRIETSLNDGIDSLAHMTTPGVPYRPPTVERERLQAMKKFERERRRVDPTVYPDRCETCEDSFAFSVRAIRDAWDASKHSLEKVKVLSSQLSETLRSVVQVSEDLHTKTTPPPPSGSETGTKAAWSKCDQSRIADSLRENFELQLQFRDEEQRKRDAEVANLKSIISTLEEQKDLLSSELLKGKQEAVNASLSSALKLNELECKLRETVSSGEAMTAKALSTMQLEQDKERKELTEANSQLKKTLEEERASMEDMKRLLVESKRRRIKLKDENRNLRKQLQTTEDLLSALRLELLEAKQSMELLHAELHFAERSQERPTSSSHSKTFLAFKNGIQKSPFEAKAVYLPRAP</sequence>
<dbReference type="RefSeq" id="XP_029225002.1">
    <property type="nucleotide sequence ID" value="XM_029375064.1"/>
</dbReference>
<proteinExistence type="predicted"/>
<feature type="coiled-coil region" evidence="1">
    <location>
        <begin position="46"/>
        <end position="105"/>
    </location>
</feature>
<name>A0A422NFH2_9TRYP</name>
<dbReference type="AlphaFoldDB" id="A0A422NFH2"/>
<accession>A0A422NFH2</accession>
<evidence type="ECO:0000256" key="1">
    <source>
        <dbReference type="SAM" id="Coils"/>
    </source>
</evidence>
<feature type="region of interest" description="Disordered" evidence="2">
    <location>
        <begin position="340"/>
        <end position="363"/>
    </location>
</feature>
<protein>
    <submittedName>
        <fullName evidence="3">Uncharacterized protein</fullName>
    </submittedName>
</protein>
<organism evidence="3 4">
    <name type="scientific">Trypanosoma conorhini</name>
    <dbReference type="NCBI Taxonomy" id="83891"/>
    <lineage>
        <taxon>Eukaryota</taxon>
        <taxon>Discoba</taxon>
        <taxon>Euglenozoa</taxon>
        <taxon>Kinetoplastea</taxon>
        <taxon>Metakinetoplastina</taxon>
        <taxon>Trypanosomatida</taxon>
        <taxon>Trypanosomatidae</taxon>
        <taxon>Trypanosoma</taxon>
    </lineage>
</organism>